<dbReference type="InterPro" id="IPR036047">
    <property type="entry name" value="F-box-like_dom_sf"/>
</dbReference>
<dbReference type="OrthoDB" id="10585477at2759"/>
<evidence type="ECO:0000313" key="3">
    <source>
        <dbReference type="EMBL" id="KAF2771570.1"/>
    </source>
</evidence>
<reference evidence="3" key="1">
    <citation type="journal article" date="2020" name="Stud. Mycol.">
        <title>101 Dothideomycetes genomes: a test case for predicting lifestyles and emergence of pathogens.</title>
        <authorList>
            <person name="Haridas S."/>
            <person name="Albert R."/>
            <person name="Binder M."/>
            <person name="Bloem J."/>
            <person name="Labutti K."/>
            <person name="Salamov A."/>
            <person name="Andreopoulos B."/>
            <person name="Baker S."/>
            <person name="Barry K."/>
            <person name="Bills G."/>
            <person name="Bluhm B."/>
            <person name="Cannon C."/>
            <person name="Castanera R."/>
            <person name="Culley D."/>
            <person name="Daum C."/>
            <person name="Ezra D."/>
            <person name="Gonzalez J."/>
            <person name="Henrissat B."/>
            <person name="Kuo A."/>
            <person name="Liang C."/>
            <person name="Lipzen A."/>
            <person name="Lutzoni F."/>
            <person name="Magnuson J."/>
            <person name="Mondo S."/>
            <person name="Nolan M."/>
            <person name="Ohm R."/>
            <person name="Pangilinan J."/>
            <person name="Park H.-J."/>
            <person name="Ramirez L."/>
            <person name="Alfaro M."/>
            <person name="Sun H."/>
            <person name="Tritt A."/>
            <person name="Yoshinaga Y."/>
            <person name="Zwiers L.-H."/>
            <person name="Turgeon B."/>
            <person name="Goodwin S."/>
            <person name="Spatafora J."/>
            <person name="Crous P."/>
            <person name="Grigoriev I."/>
        </authorList>
    </citation>
    <scope>NUCLEOTIDE SEQUENCE</scope>
    <source>
        <strain evidence="3">CBS 116005</strain>
    </source>
</reference>
<feature type="region of interest" description="Disordered" evidence="1">
    <location>
        <begin position="1"/>
        <end position="59"/>
    </location>
</feature>
<proteinExistence type="predicted"/>
<organism evidence="3 4">
    <name type="scientific">Teratosphaeria nubilosa</name>
    <dbReference type="NCBI Taxonomy" id="161662"/>
    <lineage>
        <taxon>Eukaryota</taxon>
        <taxon>Fungi</taxon>
        <taxon>Dikarya</taxon>
        <taxon>Ascomycota</taxon>
        <taxon>Pezizomycotina</taxon>
        <taxon>Dothideomycetes</taxon>
        <taxon>Dothideomycetidae</taxon>
        <taxon>Mycosphaerellales</taxon>
        <taxon>Teratosphaeriaceae</taxon>
        <taxon>Teratosphaeria</taxon>
    </lineage>
</organism>
<protein>
    <recommendedName>
        <fullName evidence="2">F-box domain-containing protein</fullName>
    </recommendedName>
</protein>
<gene>
    <name evidence="3" type="ORF">EJ03DRAFT_349574</name>
</gene>
<dbReference type="InterPro" id="IPR001810">
    <property type="entry name" value="F-box_dom"/>
</dbReference>
<dbReference type="SUPFAM" id="SSF81383">
    <property type="entry name" value="F-box domain"/>
    <property type="match status" value="1"/>
</dbReference>
<evidence type="ECO:0000256" key="1">
    <source>
        <dbReference type="SAM" id="MobiDB-lite"/>
    </source>
</evidence>
<name>A0A6G1LG24_9PEZI</name>
<feature type="compositionally biased region" description="Polar residues" evidence="1">
    <location>
        <begin position="44"/>
        <end position="59"/>
    </location>
</feature>
<feature type="compositionally biased region" description="Polar residues" evidence="1">
    <location>
        <begin position="1"/>
        <end position="31"/>
    </location>
</feature>
<dbReference type="Proteomes" id="UP000799436">
    <property type="component" value="Unassembled WGS sequence"/>
</dbReference>
<accession>A0A6G1LG24</accession>
<sequence>MAFEDNQTMTSPILPTKSDTNPASKSSTLLDDTTKSPAPKKQKMNPSQHDPNLNNLTPTTSATTRALALPELLELILRNLDALTLCRLLRTSKSFLTTITTSIHLRRRLWWQTNPTLSAHLARAPTFLNAPALRQSHRPLPNQNLHALADQGRTFARADSLSLREGFEADGGGWRGAGDVAVYAGEAAV</sequence>
<evidence type="ECO:0000313" key="4">
    <source>
        <dbReference type="Proteomes" id="UP000799436"/>
    </source>
</evidence>
<keyword evidence="4" id="KW-1185">Reference proteome</keyword>
<feature type="domain" description="F-box" evidence="2">
    <location>
        <begin position="70"/>
        <end position="102"/>
    </location>
</feature>
<dbReference type="Pfam" id="PF00646">
    <property type="entry name" value="F-box"/>
    <property type="match status" value="1"/>
</dbReference>
<dbReference type="AlphaFoldDB" id="A0A6G1LG24"/>
<dbReference type="EMBL" id="ML995819">
    <property type="protein sequence ID" value="KAF2771570.1"/>
    <property type="molecule type" value="Genomic_DNA"/>
</dbReference>
<evidence type="ECO:0000259" key="2">
    <source>
        <dbReference type="Pfam" id="PF00646"/>
    </source>
</evidence>